<feature type="region of interest" description="Disordered" evidence="1">
    <location>
        <begin position="20"/>
        <end position="51"/>
    </location>
</feature>
<dbReference type="InterPro" id="IPR012337">
    <property type="entry name" value="RNaseH-like_sf"/>
</dbReference>
<dbReference type="GO" id="GO:0015074">
    <property type="term" value="P:DNA integration"/>
    <property type="evidence" value="ECO:0007669"/>
    <property type="project" value="InterPro"/>
</dbReference>
<sequence length="813" mass="91863">MGSRVDDSKRVISKLCREINDLRKEAKDQSPAKERPRKGPKPSLSPSTHIEAWVETPFPSQETFYSAHRSKSLHTPEERAEHSSWSTNRHCDKNVRPLSAPKKAARRGEQGVVWKALDLVSSSPFSKEIVRVELPKRFTAPKFEAYIGQTDPVAHISHYQQRMALCRYNKDGLVPLQRPSDVQRRHTSLIKDYATRFWETYNDIDGYGKDMAVRTFKLGLPFSTGLRQSLTKRPSTSLRKLMDRIEYDLRDVQLPHNDPLVITLRIGNYDVKRVLIDQGSFSEVMYQGLYEKLGLGESDLTNFTSLVFGFLGESVIPGGKIPFPILAGLVNLQTEFIVIQALSPSNAIMGRDWLHKMKAVPSTLHQKLRTALILLLEFWDIFAWSIYEASTVSSELACYSLSVSSDVKPVIQKRRKLAPERSEIVIAEVRLKNAEATYQRMVTTMFGHLIGKTMEVYIDDMLIKSVKEEDHLTDLQEVFEILRRNELHFNASKYKFRPFFRLLGMKRKFLWDEECSAAFQGIKAYLSSPPCLSIPCLGEPLFLYLAVLEHAISAVLVREASTVTVLTDLPLKALLQSSDFSGRITRWGVQLGSQGQAVRLGFLASNNEAEYEALLIGLKSARRLGADRLQVEQIGREHNSHADILAKLATALETDLQRTVSIEILDSSSFRDCNSSVVHTVGFGASWMDPLMAYLRDDSLPEDQKVANIIKRKAPGFGIPLAIISNNGMQFESKLFKGFCSGLSIRNFFSSLAYPQANGQAEVSNKVILDGIKKTLEEAKGKWVEKLLSVMWTHRTTKRRSTGDVTPQYVHYP</sequence>
<dbReference type="AlphaFoldDB" id="A0A2N9FSB9"/>
<evidence type="ECO:0000259" key="2">
    <source>
        <dbReference type="PROSITE" id="PS50994"/>
    </source>
</evidence>
<proteinExistence type="predicted"/>
<dbReference type="Gene3D" id="2.40.70.10">
    <property type="entry name" value="Acid Proteases"/>
    <property type="match status" value="1"/>
</dbReference>
<protein>
    <recommendedName>
        <fullName evidence="2">Integrase catalytic domain-containing protein</fullName>
    </recommendedName>
</protein>
<dbReference type="InterPro" id="IPR001584">
    <property type="entry name" value="Integrase_cat-core"/>
</dbReference>
<dbReference type="SUPFAM" id="SSF56672">
    <property type="entry name" value="DNA/RNA polymerases"/>
    <property type="match status" value="1"/>
</dbReference>
<dbReference type="GO" id="GO:0003676">
    <property type="term" value="F:nucleic acid binding"/>
    <property type="evidence" value="ECO:0007669"/>
    <property type="project" value="InterPro"/>
</dbReference>
<dbReference type="PANTHER" id="PTHR48475">
    <property type="entry name" value="RIBONUCLEASE H"/>
    <property type="match status" value="1"/>
</dbReference>
<evidence type="ECO:0000256" key="1">
    <source>
        <dbReference type="SAM" id="MobiDB-lite"/>
    </source>
</evidence>
<dbReference type="CDD" id="cd00303">
    <property type="entry name" value="retropepsin_like"/>
    <property type="match status" value="1"/>
</dbReference>
<feature type="compositionally biased region" description="Basic and acidic residues" evidence="1">
    <location>
        <begin position="20"/>
        <end position="34"/>
    </location>
</feature>
<reference evidence="3" key="1">
    <citation type="submission" date="2018-02" db="EMBL/GenBank/DDBJ databases">
        <authorList>
            <person name="Cohen D.B."/>
            <person name="Kent A.D."/>
        </authorList>
    </citation>
    <scope>NUCLEOTIDE SEQUENCE</scope>
</reference>
<feature type="region of interest" description="Disordered" evidence="1">
    <location>
        <begin position="65"/>
        <end position="95"/>
    </location>
</feature>
<evidence type="ECO:0000313" key="3">
    <source>
        <dbReference type="EMBL" id="SPC89644.1"/>
    </source>
</evidence>
<feature type="domain" description="Integrase catalytic" evidence="2">
    <location>
        <begin position="706"/>
        <end position="813"/>
    </location>
</feature>
<dbReference type="InterPro" id="IPR000477">
    <property type="entry name" value="RT_dom"/>
</dbReference>
<dbReference type="InterPro" id="IPR021109">
    <property type="entry name" value="Peptidase_aspartic_dom_sf"/>
</dbReference>
<accession>A0A2N9FSB9</accession>
<dbReference type="InterPro" id="IPR043502">
    <property type="entry name" value="DNA/RNA_pol_sf"/>
</dbReference>
<dbReference type="InterPro" id="IPR036397">
    <property type="entry name" value="RNaseH_sf"/>
</dbReference>
<dbReference type="SUPFAM" id="SSF53098">
    <property type="entry name" value="Ribonuclease H-like"/>
    <property type="match status" value="1"/>
</dbReference>
<dbReference type="PANTHER" id="PTHR48475:SF2">
    <property type="entry name" value="RIBONUCLEASE H"/>
    <property type="match status" value="1"/>
</dbReference>
<name>A0A2N9FSB9_FAGSY</name>
<dbReference type="Pfam" id="PF00078">
    <property type="entry name" value="RVT_1"/>
    <property type="match status" value="1"/>
</dbReference>
<gene>
    <name evidence="3" type="ORF">FSB_LOCUS17526</name>
</gene>
<dbReference type="InterPro" id="IPR043128">
    <property type="entry name" value="Rev_trsase/Diguanyl_cyclase"/>
</dbReference>
<dbReference type="Gene3D" id="3.30.420.10">
    <property type="entry name" value="Ribonuclease H-like superfamily/Ribonuclease H"/>
    <property type="match status" value="1"/>
</dbReference>
<organism evidence="3">
    <name type="scientific">Fagus sylvatica</name>
    <name type="common">Beechnut</name>
    <dbReference type="NCBI Taxonomy" id="28930"/>
    <lineage>
        <taxon>Eukaryota</taxon>
        <taxon>Viridiplantae</taxon>
        <taxon>Streptophyta</taxon>
        <taxon>Embryophyta</taxon>
        <taxon>Tracheophyta</taxon>
        <taxon>Spermatophyta</taxon>
        <taxon>Magnoliopsida</taxon>
        <taxon>eudicotyledons</taxon>
        <taxon>Gunneridae</taxon>
        <taxon>Pentapetalae</taxon>
        <taxon>rosids</taxon>
        <taxon>fabids</taxon>
        <taxon>Fagales</taxon>
        <taxon>Fagaceae</taxon>
        <taxon>Fagus</taxon>
    </lineage>
</organism>
<dbReference type="EMBL" id="OIVN01001084">
    <property type="protein sequence ID" value="SPC89644.1"/>
    <property type="molecule type" value="Genomic_DNA"/>
</dbReference>
<dbReference type="PROSITE" id="PS50994">
    <property type="entry name" value="INTEGRASE"/>
    <property type="match status" value="1"/>
</dbReference>
<dbReference type="Gene3D" id="3.30.70.270">
    <property type="match status" value="1"/>
</dbReference>